<dbReference type="AlphaFoldDB" id="A0A2V3UAP7"/>
<protein>
    <submittedName>
        <fullName evidence="1">Uncharacterized protein</fullName>
    </submittedName>
</protein>
<reference evidence="1 2" key="1">
    <citation type="submission" date="2018-05" db="EMBL/GenBank/DDBJ databases">
        <title>Genomic Encyclopedia of Type Strains, Phase IV (KMG-IV): sequencing the most valuable type-strain genomes for metagenomic binning, comparative biology and taxonomic classification.</title>
        <authorList>
            <person name="Goeker M."/>
        </authorList>
    </citation>
    <scope>NUCLEOTIDE SEQUENCE [LARGE SCALE GENOMIC DNA]</scope>
    <source>
        <strain evidence="1 2">DSM 6462</strain>
    </source>
</reference>
<organism evidence="1 2">
    <name type="scientific">Chelatococcus asaccharovorans</name>
    <dbReference type="NCBI Taxonomy" id="28210"/>
    <lineage>
        <taxon>Bacteria</taxon>
        <taxon>Pseudomonadati</taxon>
        <taxon>Pseudomonadota</taxon>
        <taxon>Alphaproteobacteria</taxon>
        <taxon>Hyphomicrobiales</taxon>
        <taxon>Chelatococcaceae</taxon>
        <taxon>Chelatococcus</taxon>
    </lineage>
</organism>
<sequence>MDTLLDQAVEAAAAAFHQVNKERNHFRWENCSGQYRREIRELIRPAAEAAFRVAREKPIEPR</sequence>
<accession>A0A2V3UAP7</accession>
<evidence type="ECO:0000313" key="1">
    <source>
        <dbReference type="EMBL" id="PXW61583.1"/>
    </source>
</evidence>
<dbReference type="EMBL" id="QJJK01000003">
    <property type="protein sequence ID" value="PXW61583.1"/>
    <property type="molecule type" value="Genomic_DNA"/>
</dbReference>
<gene>
    <name evidence="1" type="ORF">C7450_103100</name>
</gene>
<name>A0A2V3UAP7_9HYPH</name>
<keyword evidence="2" id="KW-1185">Reference proteome</keyword>
<comment type="caution">
    <text evidence="1">The sequence shown here is derived from an EMBL/GenBank/DDBJ whole genome shotgun (WGS) entry which is preliminary data.</text>
</comment>
<evidence type="ECO:0000313" key="2">
    <source>
        <dbReference type="Proteomes" id="UP000248021"/>
    </source>
</evidence>
<proteinExistence type="predicted"/>
<dbReference type="Proteomes" id="UP000248021">
    <property type="component" value="Unassembled WGS sequence"/>
</dbReference>
<dbReference type="RefSeq" id="WP_110373893.1">
    <property type="nucleotide sequence ID" value="NZ_JAHBRY010000001.1"/>
</dbReference>